<comment type="caution">
    <text evidence="3">The sequence shown here is derived from an EMBL/GenBank/DDBJ whole genome shotgun (WGS) entry which is preliminary data.</text>
</comment>
<reference evidence="3 4" key="1">
    <citation type="submission" date="2018-05" db="EMBL/GenBank/DDBJ databases">
        <title>Freshwater and sediment microbial communities from various areas in North America, analyzing microbe dynamics in response to fracking.</title>
        <authorList>
            <person name="Lamendella R."/>
        </authorList>
    </citation>
    <scope>NUCLEOTIDE SEQUENCE [LARGE SCALE GENOMIC DNA]</scope>
    <source>
        <strain evidence="3 4">15_TX</strain>
    </source>
</reference>
<dbReference type="Proteomes" id="UP000247150">
    <property type="component" value="Unassembled WGS sequence"/>
</dbReference>
<keyword evidence="2" id="KW-0472">Membrane</keyword>
<feature type="transmembrane region" description="Helical" evidence="2">
    <location>
        <begin position="45"/>
        <end position="67"/>
    </location>
</feature>
<sequence length="204" mass="23003">MKNSSGFDNSFRELNRIPRPQKQKQESFRKIINEIERKPALERNIFPRFLTAAAALAACLLFAFLIYSEDYMNRGSNGADMIEIGNSIITQTAISLSESEKTFSAEPNYSAKSAIVQDEKWEKAARNAIDSAQPADVVFSSEPLYDVQIMLKGKEPIKLKIWVEQGKVFFSPTASEEVYKVSTEESALFLEYLKAISESIQKTP</sequence>
<organism evidence="3 4">
    <name type="scientific">Cytobacillus oceanisediminis</name>
    <dbReference type="NCBI Taxonomy" id="665099"/>
    <lineage>
        <taxon>Bacteria</taxon>
        <taxon>Bacillati</taxon>
        <taxon>Bacillota</taxon>
        <taxon>Bacilli</taxon>
        <taxon>Bacillales</taxon>
        <taxon>Bacillaceae</taxon>
        <taxon>Cytobacillus</taxon>
    </lineage>
</organism>
<protein>
    <submittedName>
        <fullName evidence="3">Uncharacterized protein</fullName>
    </submittedName>
</protein>
<feature type="region of interest" description="Disordered" evidence="1">
    <location>
        <begin position="1"/>
        <end position="25"/>
    </location>
</feature>
<name>A0A2V2ZHM1_9BACI</name>
<accession>A0A2V2ZHM1</accession>
<keyword evidence="2" id="KW-0812">Transmembrane</keyword>
<proteinExistence type="predicted"/>
<evidence type="ECO:0000313" key="4">
    <source>
        <dbReference type="Proteomes" id="UP000247150"/>
    </source>
</evidence>
<dbReference type="EMBL" id="QGTW01000020">
    <property type="protein sequence ID" value="PWW19445.1"/>
    <property type="molecule type" value="Genomic_DNA"/>
</dbReference>
<keyword evidence="2" id="KW-1133">Transmembrane helix</keyword>
<dbReference type="RefSeq" id="WP_110067466.1">
    <property type="nucleotide sequence ID" value="NZ_QGTW01000020.1"/>
</dbReference>
<evidence type="ECO:0000256" key="1">
    <source>
        <dbReference type="SAM" id="MobiDB-lite"/>
    </source>
</evidence>
<evidence type="ECO:0000313" key="3">
    <source>
        <dbReference type="EMBL" id="PWW19445.1"/>
    </source>
</evidence>
<evidence type="ECO:0000256" key="2">
    <source>
        <dbReference type="SAM" id="Phobius"/>
    </source>
</evidence>
<dbReference type="OrthoDB" id="2832823at2"/>
<gene>
    <name evidence="3" type="ORF">DFO73_12013</name>
</gene>
<dbReference type="AlphaFoldDB" id="A0A2V2ZHM1"/>